<dbReference type="InterPro" id="IPR027417">
    <property type="entry name" value="P-loop_NTPase"/>
</dbReference>
<dbReference type="GO" id="GO:0005737">
    <property type="term" value="C:cytoplasm"/>
    <property type="evidence" value="ECO:0007669"/>
    <property type="project" value="TreeGrafter"/>
</dbReference>
<dbReference type="GO" id="GO:0005524">
    <property type="term" value="F:ATP binding"/>
    <property type="evidence" value="ECO:0007669"/>
    <property type="project" value="UniProtKB-KW"/>
</dbReference>
<sequence length="976" mass="109707">MEVPELQVRRKVMKAIKTRRSYWEQTYSVEIDKASFREVISALKKCSYSNFADDDFRVMGIEVMEGACQLVAERFRNCVFERLFREGQDELCRALVDVKELCEALDDDSRDWLARARLERDESSLLLAESLDRWRHVFDSKFYQLRKFQEVGLRLEKQQLTTISPIVRENITNFVEKVKLRMFKLFNKNLMVSPSHVREVVSRMTDVPLVELSSSTGYLKKEASRLAKKKLVGLDSTIDGIFEVLAASCTNSGGVRARPRGLFLLVGRRGSGITEIAKAVAQHWYGDASRLVEFGMSKFYDGNPIGMAARDPESWPRTKASLKLFLSRLSEVVRKRPYSVILLDGIYRAGFCVKGLLQVLRGDAPNESSGVDFSKCIIFMAARRGRAADGLKANCTCFGERPQLEEAFEQDPAGFKRAHNCLPKILEDALSMGRRLIGSELFDSMVDKAFAVDVRHNEKAVFRMLLREMVREVGEGRILAHISDAALNAMLWNSRASFSLSFPGKSLKERLIEEVRPQLVATARGCYSSNVIVYIDTLVGTGELSFRFEKNKRDLADAYFKHKDGTFGSVMANLGLKLQSACYLFELHKRIMRHLSPASENSVQLGRSLLYMCKYLSNFSPLSPSLEEVVTTRGIPVTTSNTGEEKSKLKDIVTRSLLAKADTSPAEAVARVIIDALSKMIDAPPEIYFPPNPKCHLILCPHAYDAKRQLILRLSESLESNFMHVNLRINMSSGHQIKKLLMEFVKERLFAVFMLDGVEDSDDVLYGSLLEILDKGELVDDISGQPVDFRRAIFILTSEAANRQAIAGFFDSPPHDEDTDTNQEVKRFRTELLNRVGEIILFNPTSSREQGHICRLCKCNSFIKCSATNAVSVSSIIRLFQCGDRDDGFFDYLQQQLSSSRVKFHLLGSAGDTCGVEETLMPQSTAVREMFAGDPQPATRDLPGILLVTCDIPGVPRCSDCATPCLQRLCALTSDI</sequence>
<evidence type="ECO:0000256" key="2">
    <source>
        <dbReference type="ARBA" id="ARBA00022840"/>
    </source>
</evidence>
<gene>
    <name evidence="4" type="ORF">SHERM_07702</name>
</gene>
<organism evidence="4 5">
    <name type="scientific">Striga hermonthica</name>
    <name type="common">Purple witchweed</name>
    <name type="synonym">Buchnera hermonthica</name>
    <dbReference type="NCBI Taxonomy" id="68872"/>
    <lineage>
        <taxon>Eukaryota</taxon>
        <taxon>Viridiplantae</taxon>
        <taxon>Streptophyta</taxon>
        <taxon>Embryophyta</taxon>
        <taxon>Tracheophyta</taxon>
        <taxon>Spermatophyta</taxon>
        <taxon>Magnoliopsida</taxon>
        <taxon>eudicotyledons</taxon>
        <taxon>Gunneridae</taxon>
        <taxon>Pentapetalae</taxon>
        <taxon>asterids</taxon>
        <taxon>lamiids</taxon>
        <taxon>Lamiales</taxon>
        <taxon>Orobanchaceae</taxon>
        <taxon>Buchnereae</taxon>
        <taxon>Striga</taxon>
    </lineage>
</organism>
<dbReference type="InterPro" id="IPR003959">
    <property type="entry name" value="ATPase_AAA_core"/>
</dbReference>
<dbReference type="OrthoDB" id="882087at2759"/>
<protein>
    <recommendedName>
        <fullName evidence="3">ATPase AAA-type core domain-containing protein</fullName>
    </recommendedName>
</protein>
<dbReference type="InterPro" id="IPR050130">
    <property type="entry name" value="ClpA_ClpB"/>
</dbReference>
<dbReference type="AlphaFoldDB" id="A0A9N7NS87"/>
<feature type="domain" description="ATPase AAA-type core" evidence="3">
    <location>
        <begin position="739"/>
        <end position="838"/>
    </location>
</feature>
<accession>A0A9N7NS87</accession>
<dbReference type="PANTHER" id="PTHR11638:SF18">
    <property type="entry name" value="HEAT SHOCK PROTEIN 104"/>
    <property type="match status" value="1"/>
</dbReference>
<dbReference type="EMBL" id="CACSLK010034598">
    <property type="protein sequence ID" value="CAA0841827.1"/>
    <property type="molecule type" value="Genomic_DNA"/>
</dbReference>
<evidence type="ECO:0000256" key="1">
    <source>
        <dbReference type="ARBA" id="ARBA00022741"/>
    </source>
</evidence>
<dbReference type="SUPFAM" id="SSF52540">
    <property type="entry name" value="P-loop containing nucleoside triphosphate hydrolases"/>
    <property type="match status" value="2"/>
</dbReference>
<keyword evidence="1" id="KW-0547">Nucleotide-binding</keyword>
<dbReference type="GO" id="GO:0034605">
    <property type="term" value="P:cellular response to heat"/>
    <property type="evidence" value="ECO:0007669"/>
    <property type="project" value="TreeGrafter"/>
</dbReference>
<comment type="caution">
    <text evidence="4">The sequence shown here is derived from an EMBL/GenBank/DDBJ whole genome shotgun (WGS) entry which is preliminary data.</text>
</comment>
<feature type="domain" description="ATPase AAA-type core" evidence="3">
    <location>
        <begin position="259"/>
        <end position="385"/>
    </location>
</feature>
<reference evidence="4" key="1">
    <citation type="submission" date="2019-12" db="EMBL/GenBank/DDBJ databases">
        <authorList>
            <person name="Scholes J."/>
        </authorList>
    </citation>
    <scope>NUCLEOTIDE SEQUENCE</scope>
</reference>
<dbReference type="GO" id="GO:0016887">
    <property type="term" value="F:ATP hydrolysis activity"/>
    <property type="evidence" value="ECO:0007669"/>
    <property type="project" value="InterPro"/>
</dbReference>
<evidence type="ECO:0000313" key="5">
    <source>
        <dbReference type="Proteomes" id="UP001153555"/>
    </source>
</evidence>
<dbReference type="PANTHER" id="PTHR11638">
    <property type="entry name" value="ATP-DEPENDENT CLP PROTEASE"/>
    <property type="match status" value="1"/>
</dbReference>
<evidence type="ECO:0000313" key="4">
    <source>
        <dbReference type="EMBL" id="CAA0841827.1"/>
    </source>
</evidence>
<dbReference type="Proteomes" id="UP001153555">
    <property type="component" value="Unassembled WGS sequence"/>
</dbReference>
<name>A0A9N7NS87_STRHE</name>
<proteinExistence type="predicted"/>
<dbReference type="Pfam" id="PF07724">
    <property type="entry name" value="AAA_2"/>
    <property type="match status" value="2"/>
</dbReference>
<keyword evidence="5" id="KW-1185">Reference proteome</keyword>
<evidence type="ECO:0000259" key="3">
    <source>
        <dbReference type="Pfam" id="PF07724"/>
    </source>
</evidence>
<keyword evidence="2" id="KW-0067">ATP-binding</keyword>
<dbReference type="Gene3D" id="3.40.50.300">
    <property type="entry name" value="P-loop containing nucleotide triphosphate hydrolases"/>
    <property type="match status" value="2"/>
</dbReference>